<keyword evidence="2" id="KW-1185">Reference proteome</keyword>
<evidence type="ECO:0000313" key="1">
    <source>
        <dbReference type="EMBL" id="KIM54562.1"/>
    </source>
</evidence>
<dbReference type="AlphaFoldDB" id="A0A0C2ZPP7"/>
<dbReference type="Proteomes" id="UP000053989">
    <property type="component" value="Unassembled WGS sequence"/>
</dbReference>
<dbReference type="STRING" id="1036808.A0A0C2ZPP7"/>
<reference evidence="1 2" key="1">
    <citation type="submission" date="2014-04" db="EMBL/GenBank/DDBJ databases">
        <authorList>
            <consortium name="DOE Joint Genome Institute"/>
            <person name="Kuo A."/>
            <person name="Kohler A."/>
            <person name="Nagy L.G."/>
            <person name="Floudas D."/>
            <person name="Copeland A."/>
            <person name="Barry K.W."/>
            <person name="Cichocki N."/>
            <person name="Veneault-Fourrey C."/>
            <person name="LaButti K."/>
            <person name="Lindquist E.A."/>
            <person name="Lipzen A."/>
            <person name="Lundell T."/>
            <person name="Morin E."/>
            <person name="Murat C."/>
            <person name="Sun H."/>
            <person name="Tunlid A."/>
            <person name="Henrissat B."/>
            <person name="Grigoriev I.V."/>
            <person name="Hibbett D.S."/>
            <person name="Martin F."/>
            <person name="Nordberg H.P."/>
            <person name="Cantor M.N."/>
            <person name="Hua S.X."/>
        </authorList>
    </citation>
    <scope>NUCLEOTIDE SEQUENCE [LARGE SCALE GENOMIC DNA]</scope>
    <source>
        <strain evidence="1 2">Foug A</strain>
    </source>
</reference>
<protein>
    <submittedName>
        <fullName evidence="1">Uncharacterized protein</fullName>
    </submittedName>
</protein>
<dbReference type="HOGENOM" id="CLU_1741651_0_0_1"/>
<accession>A0A0C2ZPP7</accession>
<dbReference type="InParanoid" id="A0A0C2ZPP7"/>
<reference evidence="2" key="2">
    <citation type="submission" date="2015-01" db="EMBL/GenBank/DDBJ databases">
        <title>Evolutionary Origins and Diversification of the Mycorrhizal Mutualists.</title>
        <authorList>
            <consortium name="DOE Joint Genome Institute"/>
            <consortium name="Mycorrhizal Genomics Consortium"/>
            <person name="Kohler A."/>
            <person name="Kuo A."/>
            <person name="Nagy L.G."/>
            <person name="Floudas D."/>
            <person name="Copeland A."/>
            <person name="Barry K.W."/>
            <person name="Cichocki N."/>
            <person name="Veneault-Fourrey C."/>
            <person name="LaButti K."/>
            <person name="Lindquist E.A."/>
            <person name="Lipzen A."/>
            <person name="Lundell T."/>
            <person name="Morin E."/>
            <person name="Murat C."/>
            <person name="Riley R."/>
            <person name="Ohm R."/>
            <person name="Sun H."/>
            <person name="Tunlid A."/>
            <person name="Henrissat B."/>
            <person name="Grigoriev I.V."/>
            <person name="Hibbett D.S."/>
            <person name="Martin F."/>
        </authorList>
    </citation>
    <scope>NUCLEOTIDE SEQUENCE [LARGE SCALE GENOMIC DNA]</scope>
    <source>
        <strain evidence="2">Foug A</strain>
    </source>
</reference>
<proteinExistence type="predicted"/>
<name>A0A0C2ZPP7_9AGAM</name>
<sequence length="150" mass="17601">MRLLNLFHHDYSIHTRALCGRDALISVFENSQQCKQLLFLFTTSPITLRDNIHDTVSTYFKYATLSHRWGNAEPLLHHIQGNLIYDMDPTDGLLKLRLLCHCFRPRIHVGVERYILYRQSQHRGARKSHRIRVFVVSAVGPHYCVPFGRF</sequence>
<gene>
    <name evidence="1" type="ORF">SCLCIDRAFT_1152533</name>
</gene>
<dbReference type="EMBL" id="KN822152">
    <property type="protein sequence ID" value="KIM54562.1"/>
    <property type="molecule type" value="Genomic_DNA"/>
</dbReference>
<organism evidence="1 2">
    <name type="scientific">Scleroderma citrinum Foug A</name>
    <dbReference type="NCBI Taxonomy" id="1036808"/>
    <lineage>
        <taxon>Eukaryota</taxon>
        <taxon>Fungi</taxon>
        <taxon>Dikarya</taxon>
        <taxon>Basidiomycota</taxon>
        <taxon>Agaricomycotina</taxon>
        <taxon>Agaricomycetes</taxon>
        <taxon>Agaricomycetidae</taxon>
        <taxon>Boletales</taxon>
        <taxon>Sclerodermatineae</taxon>
        <taxon>Sclerodermataceae</taxon>
        <taxon>Scleroderma</taxon>
    </lineage>
</organism>
<evidence type="ECO:0000313" key="2">
    <source>
        <dbReference type="Proteomes" id="UP000053989"/>
    </source>
</evidence>